<dbReference type="EMBL" id="BAAARN010000001">
    <property type="protein sequence ID" value="GAA2733926.1"/>
    <property type="molecule type" value="Genomic_DNA"/>
</dbReference>
<evidence type="ECO:0000256" key="3">
    <source>
        <dbReference type="ARBA" id="ARBA00013252"/>
    </source>
</evidence>
<evidence type="ECO:0000256" key="5">
    <source>
        <dbReference type="ARBA" id="ARBA00023239"/>
    </source>
</evidence>
<keyword evidence="7" id="KW-1185">Reference proteome</keyword>
<dbReference type="Proteomes" id="UP001501326">
    <property type="component" value="Unassembled WGS sequence"/>
</dbReference>
<gene>
    <name evidence="6" type="ORF">GCM10009867_12890</name>
</gene>
<keyword evidence="5" id="KW-0456">Lyase</keyword>
<evidence type="ECO:0000256" key="2">
    <source>
        <dbReference type="ARBA" id="ARBA00006472"/>
    </source>
</evidence>
<evidence type="ECO:0000313" key="6">
    <source>
        <dbReference type="EMBL" id="GAA2733926.1"/>
    </source>
</evidence>
<evidence type="ECO:0000256" key="1">
    <source>
        <dbReference type="ARBA" id="ARBA00001554"/>
    </source>
</evidence>
<proteinExistence type="inferred from homology"/>
<comment type="catalytic activity">
    <reaction evidence="1">
        <text>(4aS,6R)-4a-hydroxy-L-erythro-5,6,7,8-tetrahydrobiopterin = (6R)-L-erythro-6,7-dihydrobiopterin + H2O</text>
        <dbReference type="Rhea" id="RHEA:11920"/>
        <dbReference type="ChEBI" id="CHEBI:15377"/>
        <dbReference type="ChEBI" id="CHEBI:15642"/>
        <dbReference type="ChEBI" id="CHEBI:43120"/>
        <dbReference type="EC" id="4.2.1.96"/>
    </reaction>
</comment>
<dbReference type="CDD" id="cd00488">
    <property type="entry name" value="PCD_DCoH"/>
    <property type="match status" value="1"/>
</dbReference>
<dbReference type="PANTHER" id="PTHR12599">
    <property type="entry name" value="PTERIN-4-ALPHA-CARBINOLAMINE DEHYDRATASE"/>
    <property type="match status" value="1"/>
</dbReference>
<dbReference type="Gene3D" id="3.30.1360.20">
    <property type="entry name" value="Transcriptional coactivator/pterin dehydratase"/>
    <property type="match status" value="1"/>
</dbReference>
<comment type="similarity">
    <text evidence="2">Belongs to the pterin-4-alpha-carbinolamine dehydratase family.</text>
</comment>
<sequence>MRLGFGDRLVDPCQSGAMSRLLNHEEIDRQLGDLPGWAVDGPLMRATFEAPDFPAAIRLVDEVAADAESMNHHPDIDIRWRTVGFVLSTHDQGGLTQLDVELAHQISQAAARIGAQARG</sequence>
<evidence type="ECO:0000313" key="7">
    <source>
        <dbReference type="Proteomes" id="UP001501326"/>
    </source>
</evidence>
<name>A0ABP6H0H7_9MICO</name>
<comment type="caution">
    <text evidence="6">The sequence shown here is derived from an EMBL/GenBank/DDBJ whole genome shotgun (WGS) entry which is preliminary data.</text>
</comment>
<evidence type="ECO:0000256" key="4">
    <source>
        <dbReference type="ARBA" id="ARBA00021735"/>
    </source>
</evidence>
<protein>
    <recommendedName>
        <fullName evidence="4">Putative pterin-4-alpha-carbinolamine dehydratase</fullName>
        <ecNumber evidence="3">4.2.1.96</ecNumber>
    </recommendedName>
</protein>
<dbReference type="EC" id="4.2.1.96" evidence="3"/>
<dbReference type="InterPro" id="IPR036428">
    <property type="entry name" value="PCD_sf"/>
</dbReference>
<dbReference type="PANTHER" id="PTHR12599:SF0">
    <property type="entry name" value="PTERIN-4-ALPHA-CARBINOLAMINE DEHYDRATASE"/>
    <property type="match status" value="1"/>
</dbReference>
<dbReference type="Pfam" id="PF01329">
    <property type="entry name" value="Pterin_4a"/>
    <property type="match status" value="1"/>
</dbReference>
<reference evidence="7" key="1">
    <citation type="journal article" date="2019" name="Int. J. Syst. Evol. Microbiol.">
        <title>The Global Catalogue of Microorganisms (GCM) 10K type strain sequencing project: providing services to taxonomists for standard genome sequencing and annotation.</title>
        <authorList>
            <consortium name="The Broad Institute Genomics Platform"/>
            <consortium name="The Broad Institute Genome Sequencing Center for Infectious Disease"/>
            <person name="Wu L."/>
            <person name="Ma J."/>
        </authorList>
    </citation>
    <scope>NUCLEOTIDE SEQUENCE [LARGE SCALE GENOMIC DNA]</scope>
    <source>
        <strain evidence="7">JCM 16378</strain>
    </source>
</reference>
<dbReference type="NCBIfam" id="NF002017">
    <property type="entry name" value="PRK00823.1-2"/>
    <property type="match status" value="1"/>
</dbReference>
<dbReference type="SUPFAM" id="SSF55248">
    <property type="entry name" value="PCD-like"/>
    <property type="match status" value="1"/>
</dbReference>
<accession>A0ABP6H0H7</accession>
<dbReference type="InterPro" id="IPR001533">
    <property type="entry name" value="Pterin_deHydtase"/>
</dbReference>
<organism evidence="6 7">
    <name type="scientific">Pedococcus aerophilus</name>
    <dbReference type="NCBI Taxonomy" id="436356"/>
    <lineage>
        <taxon>Bacteria</taxon>
        <taxon>Bacillati</taxon>
        <taxon>Actinomycetota</taxon>
        <taxon>Actinomycetes</taxon>
        <taxon>Micrococcales</taxon>
        <taxon>Intrasporangiaceae</taxon>
        <taxon>Pedococcus</taxon>
    </lineage>
</organism>